<protein>
    <recommendedName>
        <fullName evidence="3">Chemotaxis protein</fullName>
    </recommendedName>
</protein>
<keyword evidence="2" id="KW-1185">Reference proteome</keyword>
<dbReference type="KEGG" id="plei:Q9312_17950"/>
<reference evidence="1 2" key="1">
    <citation type="submission" date="2023-08" db="EMBL/GenBank/DDBJ databases">
        <title>Pleionea litopenaei sp. nov., isolated from stomach of juvenile Litopenaeus vannamei.</title>
        <authorList>
            <person name="Rho A.M."/>
            <person name="Hwang C.Y."/>
        </authorList>
    </citation>
    <scope>NUCLEOTIDE SEQUENCE [LARGE SCALE GENOMIC DNA]</scope>
    <source>
        <strain evidence="1 2">HL-JVS1</strain>
    </source>
</reference>
<evidence type="ECO:0000313" key="2">
    <source>
        <dbReference type="Proteomes" id="UP001239782"/>
    </source>
</evidence>
<name>A0AA51RTB7_9GAMM</name>
<dbReference type="EMBL" id="CP133548">
    <property type="protein sequence ID" value="WMS87094.1"/>
    <property type="molecule type" value="Genomic_DNA"/>
</dbReference>
<dbReference type="AlphaFoldDB" id="A0AA51RTB7"/>
<organism evidence="1 2">
    <name type="scientific">Pleionea litopenaei</name>
    <dbReference type="NCBI Taxonomy" id="3070815"/>
    <lineage>
        <taxon>Bacteria</taxon>
        <taxon>Pseudomonadati</taxon>
        <taxon>Pseudomonadota</taxon>
        <taxon>Gammaproteobacteria</taxon>
        <taxon>Oceanospirillales</taxon>
        <taxon>Pleioneaceae</taxon>
        <taxon>Pleionea</taxon>
    </lineage>
</organism>
<proteinExistence type="predicted"/>
<evidence type="ECO:0000313" key="1">
    <source>
        <dbReference type="EMBL" id="WMS87094.1"/>
    </source>
</evidence>
<sequence>MAESARQFISIAKIASELYHAKSIAIELSITSKNARALAARAGTSAAGFNEITGFIESLAILTIATANQVNKRAVALVHDSARLFRDNGLLSQLQKSYQQADDSVKNKIRPLLEQTRGKIALNEQTTFSDITLLAKQIAQTQNDLRSAKIVTVVARIESTRADPSLQDSLQSVADNVERSSQAIAKHLRQAQTHLDKE</sequence>
<evidence type="ECO:0008006" key="3">
    <source>
        <dbReference type="Google" id="ProtNLM"/>
    </source>
</evidence>
<dbReference type="Proteomes" id="UP001239782">
    <property type="component" value="Chromosome"/>
</dbReference>
<gene>
    <name evidence="1" type="ORF">Q9312_17950</name>
</gene>
<accession>A0AA51RTB7</accession>
<dbReference type="RefSeq" id="WP_309202233.1">
    <property type="nucleotide sequence ID" value="NZ_CP133548.1"/>
</dbReference>